<dbReference type="InterPro" id="IPR000504">
    <property type="entry name" value="RRM_dom"/>
</dbReference>
<accession>A0A1E7FXX0</accession>
<dbReference type="Gene3D" id="3.30.70.330">
    <property type="match status" value="1"/>
</dbReference>
<dbReference type="AlphaFoldDB" id="A0A1E7FXX0"/>
<feature type="region of interest" description="Disordered" evidence="3">
    <location>
        <begin position="1"/>
        <end position="70"/>
    </location>
</feature>
<dbReference type="EMBL" id="KV784353">
    <property type="protein sequence ID" value="OEU22985.1"/>
    <property type="molecule type" value="Genomic_DNA"/>
</dbReference>
<feature type="compositionally biased region" description="Basic residues" evidence="3">
    <location>
        <begin position="580"/>
        <end position="592"/>
    </location>
</feature>
<dbReference type="OrthoDB" id="4239548at2759"/>
<dbReference type="SMART" id="SM00360">
    <property type="entry name" value="RRM"/>
    <property type="match status" value="1"/>
</dbReference>
<name>A0A1E7FXX0_9STRA</name>
<gene>
    <name evidence="5" type="ORF">FRACYDRAFT_233149</name>
</gene>
<evidence type="ECO:0000313" key="5">
    <source>
        <dbReference type="EMBL" id="OEU22985.1"/>
    </source>
</evidence>
<keyword evidence="1" id="KW-0694">RNA-binding</keyword>
<feature type="compositionally biased region" description="Acidic residues" evidence="3">
    <location>
        <begin position="518"/>
        <end position="532"/>
    </location>
</feature>
<feature type="compositionally biased region" description="Low complexity" evidence="3">
    <location>
        <begin position="398"/>
        <end position="411"/>
    </location>
</feature>
<feature type="compositionally biased region" description="Polar residues" evidence="3">
    <location>
        <begin position="1"/>
        <end position="15"/>
    </location>
</feature>
<dbReference type="InParanoid" id="A0A1E7FXX0"/>
<dbReference type="SUPFAM" id="SSF54928">
    <property type="entry name" value="RNA-binding domain, RBD"/>
    <property type="match status" value="1"/>
</dbReference>
<evidence type="ECO:0000256" key="3">
    <source>
        <dbReference type="SAM" id="MobiDB-lite"/>
    </source>
</evidence>
<feature type="compositionally biased region" description="Low complexity" evidence="3">
    <location>
        <begin position="483"/>
        <end position="503"/>
    </location>
</feature>
<feature type="region of interest" description="Disordered" evidence="3">
    <location>
        <begin position="104"/>
        <end position="123"/>
    </location>
</feature>
<sequence length="973" mass="110231">MKDTRCSSNNNNRIRTYNDGVDIPIPRKKIRRTESHSSPSPSPSPSRKRRISDTRTSASASASTSTSPSTFKSLYAKVKAISEKELDGKQKVEEQERQLEKLGTEIVKQQQQQSPGSKSKPYRLIKYPTYSGCLDYYNSSNRNLHRNNNSNNNDHNNGPRRFSENTTAPNNNNNNNNNEISDIPPLPSLGVVHCAFDNNDDANKDHIGIEKKAATQIYCDTNGHTEGNCWKKNPEKIPANVSNRYVYVTNIATDATKSEFLQFLEKMISHTSHRTKYPNIIRCKYDMSKSSKSNATNFNEAYVEFETPQEASSAIMMQNRNLKGRDMSIKYLPQNNRFPQDDNDNGTSDRSCPLSPPAAAVAGLPRNDNNGNIVAVTDRGDDDDNKNDKNNDIEGIKNNDNNTNSSEGNNDYSCPPTSPSGSDLRNDAGDNNGDGDDSNAIRDIRNNANEIHSKNEKKSQKRPLKKRSFSNYFPTPAPPSGNDSTVTIASTTVVAIDNDNPPAHNDDNINRSNSDMSMSDDDDDGSDGENEKEDGQIQTDDEELAIDGKDSYINCSDDQIPCNGERKETEESSSSSQGQKRPRPRCRPRPRTSRPPTVFAIDDIHVAAPPEDPTTTTTTTTLSSASHNNNTNFEINRFKELKSKYESAESEISGLKTSCTDTITDLDLTKRKVCALTIKLSLSELRYNEDVKQWKKRYDDEVTGKEQFINDLRSEHQHEKKGMEDQLNELQLKFDDVDVKKDNISKILEESERFVVDTKNTHEAAMKKVIKSNKNLQNELTKNKKDLQDSKTSYKFLKTEKDSLVRNNNDLNGKLQQRNGELKDHRCIRIKLEEKNNSYESDIEDLKNENRVCKQRFEESESRLERLIKQSIKKDDRINDHEKTIKEIKKELKEASTKLQVQIAVKDDNNSNNNENDIINSLQESLSQLERGKVQLLMNCNRASSAYFEEKNKCDEKDKIIEQLQKAKIKNEH</sequence>
<feature type="compositionally biased region" description="Low complexity" evidence="3">
    <location>
        <begin position="141"/>
        <end position="156"/>
    </location>
</feature>
<evidence type="ECO:0000259" key="4">
    <source>
        <dbReference type="PROSITE" id="PS50102"/>
    </source>
</evidence>
<dbReference type="PROSITE" id="PS50102">
    <property type="entry name" value="RRM"/>
    <property type="match status" value="1"/>
</dbReference>
<feature type="domain" description="RRM" evidence="4">
    <location>
        <begin position="244"/>
        <end position="334"/>
    </location>
</feature>
<feature type="compositionally biased region" description="Low complexity" evidence="3">
    <location>
        <begin position="54"/>
        <end position="70"/>
    </location>
</feature>
<organism evidence="5 6">
    <name type="scientific">Fragilariopsis cylindrus CCMP1102</name>
    <dbReference type="NCBI Taxonomy" id="635003"/>
    <lineage>
        <taxon>Eukaryota</taxon>
        <taxon>Sar</taxon>
        <taxon>Stramenopiles</taxon>
        <taxon>Ochrophyta</taxon>
        <taxon>Bacillariophyta</taxon>
        <taxon>Bacillariophyceae</taxon>
        <taxon>Bacillariophycidae</taxon>
        <taxon>Bacillariales</taxon>
        <taxon>Bacillariaceae</taxon>
        <taxon>Fragilariopsis</taxon>
    </lineage>
</organism>
<feature type="coiled-coil region" evidence="2">
    <location>
        <begin position="713"/>
        <end position="939"/>
    </location>
</feature>
<feature type="compositionally biased region" description="Basic and acidic residues" evidence="3">
    <location>
        <begin position="439"/>
        <end position="458"/>
    </location>
</feature>
<keyword evidence="6" id="KW-1185">Reference proteome</keyword>
<dbReference type="KEGG" id="fcy:FRACYDRAFT_233149"/>
<feature type="compositionally biased region" description="Low complexity" evidence="3">
    <location>
        <begin position="108"/>
        <end position="119"/>
    </location>
</feature>
<protein>
    <recommendedName>
        <fullName evidence="4">RRM domain-containing protein</fullName>
    </recommendedName>
</protein>
<dbReference type="CDD" id="cd00590">
    <property type="entry name" value="RRM_SF"/>
    <property type="match status" value="1"/>
</dbReference>
<keyword evidence="2" id="KW-0175">Coiled coil</keyword>
<feature type="compositionally biased region" description="Basic residues" evidence="3">
    <location>
        <begin position="459"/>
        <end position="468"/>
    </location>
</feature>
<feature type="region of interest" description="Disordered" evidence="3">
    <location>
        <begin position="333"/>
        <end position="628"/>
    </location>
</feature>
<evidence type="ECO:0000256" key="2">
    <source>
        <dbReference type="SAM" id="Coils"/>
    </source>
</evidence>
<dbReference type="InterPro" id="IPR035979">
    <property type="entry name" value="RBD_domain_sf"/>
</dbReference>
<dbReference type="GO" id="GO:0003723">
    <property type="term" value="F:RNA binding"/>
    <property type="evidence" value="ECO:0007669"/>
    <property type="project" value="UniProtKB-UniRule"/>
</dbReference>
<proteinExistence type="predicted"/>
<reference evidence="5 6" key="1">
    <citation type="submission" date="2016-09" db="EMBL/GenBank/DDBJ databases">
        <title>Extensive genetic diversity and differential bi-allelic expression allows diatom success in the polar Southern Ocean.</title>
        <authorList>
            <consortium name="DOE Joint Genome Institute"/>
            <person name="Mock T."/>
            <person name="Otillar R.P."/>
            <person name="Strauss J."/>
            <person name="Dupont C."/>
            <person name="Frickenhaus S."/>
            <person name="Maumus F."/>
            <person name="Mcmullan M."/>
            <person name="Sanges R."/>
            <person name="Schmutz J."/>
            <person name="Toseland A."/>
            <person name="Valas R."/>
            <person name="Veluchamy A."/>
            <person name="Ward B.J."/>
            <person name="Allen A."/>
            <person name="Barry K."/>
            <person name="Falciatore A."/>
            <person name="Ferrante M."/>
            <person name="Fortunato A.E."/>
            <person name="Gloeckner G."/>
            <person name="Gruber A."/>
            <person name="Hipkin R."/>
            <person name="Janech M."/>
            <person name="Kroth P."/>
            <person name="Leese F."/>
            <person name="Lindquist E."/>
            <person name="Lyon B.R."/>
            <person name="Martin J."/>
            <person name="Mayer C."/>
            <person name="Parker M."/>
            <person name="Quesneville H."/>
            <person name="Raymond J."/>
            <person name="Uhlig C."/>
            <person name="Valentin K.U."/>
            <person name="Worden A.Z."/>
            <person name="Armbrust E.V."/>
            <person name="Bowler C."/>
            <person name="Green B."/>
            <person name="Moulton V."/>
            <person name="Van Oosterhout C."/>
            <person name="Grigoriev I."/>
        </authorList>
    </citation>
    <scope>NUCLEOTIDE SEQUENCE [LARGE SCALE GENOMIC DNA]</scope>
    <source>
        <strain evidence="5 6">CCMP1102</strain>
    </source>
</reference>
<evidence type="ECO:0000256" key="1">
    <source>
        <dbReference type="PROSITE-ProRule" id="PRU00176"/>
    </source>
</evidence>
<feature type="region of interest" description="Disordered" evidence="3">
    <location>
        <begin position="141"/>
        <end position="184"/>
    </location>
</feature>
<evidence type="ECO:0000313" key="6">
    <source>
        <dbReference type="Proteomes" id="UP000095751"/>
    </source>
</evidence>
<dbReference type="Proteomes" id="UP000095751">
    <property type="component" value="Unassembled WGS sequence"/>
</dbReference>
<feature type="compositionally biased region" description="Basic and acidic residues" evidence="3">
    <location>
        <begin position="386"/>
        <end position="397"/>
    </location>
</feature>
<dbReference type="InterPro" id="IPR012677">
    <property type="entry name" value="Nucleotide-bd_a/b_plait_sf"/>
</dbReference>